<reference evidence="2" key="1">
    <citation type="journal article" date="2019" name="Int. J. Syst. Evol. Microbiol.">
        <title>The Global Catalogue of Microorganisms (GCM) 10K type strain sequencing project: providing services to taxonomists for standard genome sequencing and annotation.</title>
        <authorList>
            <consortium name="The Broad Institute Genomics Platform"/>
            <consortium name="The Broad Institute Genome Sequencing Center for Infectious Disease"/>
            <person name="Wu L."/>
            <person name="Ma J."/>
        </authorList>
    </citation>
    <scope>NUCLEOTIDE SEQUENCE [LARGE SCALE GENOMIC DNA]</scope>
    <source>
        <strain evidence="2">KCTC 32255</strain>
    </source>
</reference>
<evidence type="ECO:0000313" key="1">
    <source>
        <dbReference type="EMBL" id="MFC6867580.1"/>
    </source>
</evidence>
<dbReference type="EMBL" id="JBHSXX010000001">
    <property type="protein sequence ID" value="MFC6867580.1"/>
    <property type="molecule type" value="Genomic_DNA"/>
</dbReference>
<sequence length="105" mass="11105">MSITDSARCPTWCADGGHPDTDGTTYHKRHLGTAPVRANDLAPSSEPRRDAPLVAGISQDETEPAVITVAVDGWAECIVLGVDDARRLISLLVEGVVLAQDGEAR</sequence>
<evidence type="ECO:0000313" key="2">
    <source>
        <dbReference type="Proteomes" id="UP001596337"/>
    </source>
</evidence>
<dbReference type="Proteomes" id="UP001596337">
    <property type="component" value="Unassembled WGS sequence"/>
</dbReference>
<proteinExistence type="predicted"/>
<comment type="caution">
    <text evidence="1">The sequence shown here is derived from an EMBL/GenBank/DDBJ whole genome shotgun (WGS) entry which is preliminary data.</text>
</comment>
<protein>
    <submittedName>
        <fullName evidence="1">DUF6907 domain-containing protein</fullName>
    </submittedName>
</protein>
<keyword evidence="2" id="KW-1185">Reference proteome</keyword>
<name>A0ABW2BWY0_9PSEU</name>
<organism evidence="1 2">
    <name type="scientific">Haloechinothrix salitolerans</name>
    <dbReference type="NCBI Taxonomy" id="926830"/>
    <lineage>
        <taxon>Bacteria</taxon>
        <taxon>Bacillati</taxon>
        <taxon>Actinomycetota</taxon>
        <taxon>Actinomycetes</taxon>
        <taxon>Pseudonocardiales</taxon>
        <taxon>Pseudonocardiaceae</taxon>
        <taxon>Haloechinothrix</taxon>
    </lineage>
</organism>
<dbReference type="Pfam" id="PF21848">
    <property type="entry name" value="DUF6907"/>
    <property type="match status" value="1"/>
</dbReference>
<dbReference type="InterPro" id="IPR054202">
    <property type="entry name" value="DUF6907"/>
</dbReference>
<gene>
    <name evidence="1" type="ORF">ACFQGD_10500</name>
</gene>
<dbReference type="RefSeq" id="WP_345399993.1">
    <property type="nucleotide sequence ID" value="NZ_BAABLA010000096.1"/>
</dbReference>
<accession>A0ABW2BWY0</accession>